<evidence type="ECO:0000256" key="5">
    <source>
        <dbReference type="ARBA" id="ARBA00023125"/>
    </source>
</evidence>
<feature type="domain" description="OmpR/PhoB-type" evidence="12">
    <location>
        <begin position="135"/>
        <end position="234"/>
    </location>
</feature>
<evidence type="ECO:0000256" key="10">
    <source>
        <dbReference type="PROSITE-ProRule" id="PRU01091"/>
    </source>
</evidence>
<keyword evidence="15" id="KW-1185">Reference proteome</keyword>
<dbReference type="SMART" id="SM00862">
    <property type="entry name" value="Trans_reg_C"/>
    <property type="match status" value="1"/>
</dbReference>
<keyword evidence="8" id="KW-0961">Cell wall biogenesis/degradation</keyword>
<evidence type="ECO:0000313" key="13">
    <source>
        <dbReference type="EMBL" id="QCA28600.1"/>
    </source>
</evidence>
<dbReference type="Pfam" id="PF00072">
    <property type="entry name" value="Response_reg"/>
    <property type="match status" value="1"/>
</dbReference>
<evidence type="ECO:0000256" key="2">
    <source>
        <dbReference type="ARBA" id="ARBA00022553"/>
    </source>
</evidence>
<dbReference type="InterPro" id="IPR001789">
    <property type="entry name" value="Sig_transdc_resp-reg_receiver"/>
</dbReference>
<evidence type="ECO:0000313" key="14">
    <source>
        <dbReference type="EMBL" id="TFZ40592.1"/>
    </source>
</evidence>
<evidence type="ECO:0000256" key="1">
    <source>
        <dbReference type="ARBA" id="ARBA00022491"/>
    </source>
</evidence>
<keyword evidence="6" id="KW-0010">Activator</keyword>
<dbReference type="Gene3D" id="6.10.250.690">
    <property type="match status" value="1"/>
</dbReference>
<dbReference type="PROSITE" id="PS50110">
    <property type="entry name" value="RESPONSE_REGULATORY"/>
    <property type="match status" value="1"/>
</dbReference>
<dbReference type="Gene3D" id="1.10.10.10">
    <property type="entry name" value="Winged helix-like DNA-binding domain superfamily/Winged helix DNA-binding domain"/>
    <property type="match status" value="1"/>
</dbReference>
<evidence type="ECO:0000259" key="11">
    <source>
        <dbReference type="PROSITE" id="PS50110"/>
    </source>
</evidence>
<keyword evidence="2 9" id="KW-0597">Phosphoprotein</keyword>
<dbReference type="Gene3D" id="3.40.50.2300">
    <property type="match status" value="1"/>
</dbReference>
<keyword evidence="3" id="KW-0902">Two-component regulatory system</keyword>
<evidence type="ECO:0000256" key="6">
    <source>
        <dbReference type="ARBA" id="ARBA00023159"/>
    </source>
</evidence>
<dbReference type="PANTHER" id="PTHR48111:SF73">
    <property type="entry name" value="ALKALINE PHOSPHATASE SYNTHESIS TRANSCRIPTIONAL REGULATORY PROTEIN PHOP"/>
    <property type="match status" value="1"/>
</dbReference>
<dbReference type="SMART" id="SM00448">
    <property type="entry name" value="REC"/>
    <property type="match status" value="1"/>
</dbReference>
<dbReference type="EMBL" id="CP038865">
    <property type="protein sequence ID" value="QCA28600.1"/>
    <property type="molecule type" value="Genomic_DNA"/>
</dbReference>
<feature type="domain" description="Response regulatory" evidence="11">
    <location>
        <begin position="3"/>
        <end position="117"/>
    </location>
</feature>
<dbReference type="GO" id="GO:0032993">
    <property type="term" value="C:protein-DNA complex"/>
    <property type="evidence" value="ECO:0007669"/>
    <property type="project" value="TreeGrafter"/>
</dbReference>
<gene>
    <name evidence="14" type="ORF">E4031_07330</name>
    <name evidence="13" type="ORF">E4Z98_04445</name>
</gene>
<evidence type="ECO:0000259" key="12">
    <source>
        <dbReference type="PROSITE" id="PS51755"/>
    </source>
</evidence>
<evidence type="ECO:0000313" key="15">
    <source>
        <dbReference type="Proteomes" id="UP000296883"/>
    </source>
</evidence>
<dbReference type="InterPro" id="IPR001867">
    <property type="entry name" value="OmpR/PhoB-type_DNA-bd"/>
</dbReference>
<accession>A0AAJ5EDW8</accession>
<dbReference type="InterPro" id="IPR016032">
    <property type="entry name" value="Sig_transdc_resp-reg_C-effctor"/>
</dbReference>
<evidence type="ECO:0000256" key="4">
    <source>
        <dbReference type="ARBA" id="ARBA00023015"/>
    </source>
</evidence>
<organism evidence="14 16">
    <name type="scientific">Vagococcus xieshaowenii</name>
    <dbReference type="NCBI Taxonomy" id="2562451"/>
    <lineage>
        <taxon>Bacteria</taxon>
        <taxon>Bacillati</taxon>
        <taxon>Bacillota</taxon>
        <taxon>Bacilli</taxon>
        <taxon>Lactobacillales</taxon>
        <taxon>Enterococcaceae</taxon>
        <taxon>Vagococcus</taxon>
    </lineage>
</organism>
<dbReference type="InterPro" id="IPR011006">
    <property type="entry name" value="CheY-like_superfamily"/>
</dbReference>
<dbReference type="InterPro" id="IPR036388">
    <property type="entry name" value="WH-like_DNA-bd_sf"/>
</dbReference>
<evidence type="ECO:0000256" key="7">
    <source>
        <dbReference type="ARBA" id="ARBA00023163"/>
    </source>
</evidence>
<proteinExistence type="predicted"/>
<reference evidence="14 16" key="1">
    <citation type="submission" date="2019-03" db="EMBL/GenBank/DDBJ databases">
        <title>Vagococcus sp. was isolated fron gut of Carduelis flavirostris.</title>
        <authorList>
            <person name="Ge Y."/>
        </authorList>
    </citation>
    <scope>NUCLEOTIDE SEQUENCE [LARGE SCALE GENOMIC DNA]</scope>
    <source>
        <strain evidence="14 16">CF-210</strain>
    </source>
</reference>
<dbReference type="RefSeq" id="WP_135254798.1">
    <property type="nucleotide sequence ID" value="NZ_CP038865.1"/>
</dbReference>
<dbReference type="FunFam" id="3.40.50.2300:FF:000001">
    <property type="entry name" value="DNA-binding response regulator PhoB"/>
    <property type="match status" value="1"/>
</dbReference>
<sequence length="238" mass="27872">MLKILIVDDEVSITTLIDYHLQKEGYETVMMHDGYEAYVEALEHPYDFIVLDVMLPNMDGMEILKELRKHQVNVPVLLLTAKDETVDKIIGIEFGADDYMTKPFSPRELTARIKGILRRTASSSQPVNNQQVATDEKITIGELTLNLSAYTIHKDHELLDLTKKEFELLAYFMNRPKRIIDRETLLHSIWNEEIYAQSRVVDIHISHLREKIEKDPKNPNYIHTIRGFGYKFDWQQER</sequence>
<reference evidence="13 15" key="2">
    <citation type="journal article" date="2020" name="Int. J. Syst. Evol. Microbiol.">
        <title>Vagococcus xieshaowenii sp. nov., isolated from snow finch (Montifringilla taczanowskii) cloacal content.</title>
        <authorList>
            <person name="Ge Y."/>
            <person name="Yang J."/>
            <person name="Lai X.H."/>
            <person name="Zhang G."/>
            <person name="Jin D."/>
            <person name="Lu S."/>
            <person name="Wang B."/>
            <person name="Huang Y."/>
            <person name="Huang Y."/>
            <person name="Ren Z."/>
            <person name="Zhang X."/>
            <person name="Xu J."/>
        </authorList>
    </citation>
    <scope>NUCLEOTIDE SEQUENCE [LARGE SCALE GENOMIC DNA]</scope>
    <source>
        <strain evidence="15">personal::cf-49</strain>
        <strain evidence="13">Personal::cf-49</strain>
    </source>
</reference>
<evidence type="ECO:0000313" key="16">
    <source>
        <dbReference type="Proteomes" id="UP000297725"/>
    </source>
</evidence>
<dbReference type="Proteomes" id="UP000297725">
    <property type="component" value="Unassembled WGS sequence"/>
</dbReference>
<dbReference type="Proteomes" id="UP000296883">
    <property type="component" value="Chromosome"/>
</dbReference>
<dbReference type="PROSITE" id="PS51755">
    <property type="entry name" value="OMPR_PHOB"/>
    <property type="match status" value="1"/>
</dbReference>
<dbReference type="PANTHER" id="PTHR48111">
    <property type="entry name" value="REGULATOR OF RPOS"/>
    <property type="match status" value="1"/>
</dbReference>
<dbReference type="GO" id="GO:0006355">
    <property type="term" value="P:regulation of DNA-templated transcription"/>
    <property type="evidence" value="ECO:0007669"/>
    <property type="project" value="InterPro"/>
</dbReference>
<dbReference type="CDD" id="cd00383">
    <property type="entry name" value="trans_reg_C"/>
    <property type="match status" value="1"/>
</dbReference>
<keyword evidence="1" id="KW-0678">Repressor</keyword>
<keyword evidence="5 10" id="KW-0238">DNA-binding</keyword>
<dbReference type="GO" id="GO:0000976">
    <property type="term" value="F:transcription cis-regulatory region binding"/>
    <property type="evidence" value="ECO:0007669"/>
    <property type="project" value="TreeGrafter"/>
</dbReference>
<dbReference type="GO" id="GO:0005829">
    <property type="term" value="C:cytosol"/>
    <property type="evidence" value="ECO:0007669"/>
    <property type="project" value="TreeGrafter"/>
</dbReference>
<feature type="DNA-binding region" description="OmpR/PhoB-type" evidence="10">
    <location>
        <begin position="135"/>
        <end position="234"/>
    </location>
</feature>
<evidence type="ECO:0000256" key="8">
    <source>
        <dbReference type="ARBA" id="ARBA00023316"/>
    </source>
</evidence>
<dbReference type="GO" id="GO:0000156">
    <property type="term" value="F:phosphorelay response regulator activity"/>
    <property type="evidence" value="ECO:0007669"/>
    <property type="project" value="TreeGrafter"/>
</dbReference>
<dbReference type="InterPro" id="IPR039420">
    <property type="entry name" value="WalR-like"/>
</dbReference>
<evidence type="ECO:0000256" key="9">
    <source>
        <dbReference type="PROSITE-ProRule" id="PRU00169"/>
    </source>
</evidence>
<dbReference type="SUPFAM" id="SSF46894">
    <property type="entry name" value="C-terminal effector domain of the bipartite response regulators"/>
    <property type="match status" value="1"/>
</dbReference>
<dbReference type="SUPFAM" id="SSF52172">
    <property type="entry name" value="CheY-like"/>
    <property type="match status" value="1"/>
</dbReference>
<dbReference type="Pfam" id="PF00486">
    <property type="entry name" value="Trans_reg_C"/>
    <property type="match status" value="1"/>
</dbReference>
<dbReference type="EMBL" id="SRHU01000024">
    <property type="protein sequence ID" value="TFZ40592.1"/>
    <property type="molecule type" value="Genomic_DNA"/>
</dbReference>
<feature type="modified residue" description="4-aspartylphosphate" evidence="9">
    <location>
        <position position="52"/>
    </location>
</feature>
<evidence type="ECO:0000256" key="3">
    <source>
        <dbReference type="ARBA" id="ARBA00023012"/>
    </source>
</evidence>
<protein>
    <submittedName>
        <fullName evidence="14">Response regulator transcription factor</fullName>
    </submittedName>
</protein>
<name>A0AAJ5EDW8_9ENTE</name>
<dbReference type="GO" id="GO:0071555">
    <property type="term" value="P:cell wall organization"/>
    <property type="evidence" value="ECO:0007669"/>
    <property type="project" value="UniProtKB-KW"/>
</dbReference>
<keyword evidence="7" id="KW-0804">Transcription</keyword>
<keyword evidence="4" id="KW-0805">Transcription regulation</keyword>
<dbReference type="AlphaFoldDB" id="A0AAJ5EDW8"/>
<dbReference type="FunFam" id="1.10.10.10:FF:000018">
    <property type="entry name" value="DNA-binding response regulator ResD"/>
    <property type="match status" value="1"/>
</dbReference>